<keyword evidence="12 17" id="KW-0496">Mitochondrion</keyword>
<evidence type="ECO:0000256" key="6">
    <source>
        <dbReference type="ARBA" id="ARBA00022660"/>
    </source>
</evidence>
<feature type="transmembrane region" description="Helical" evidence="16">
    <location>
        <begin position="52"/>
        <end position="73"/>
    </location>
</feature>
<keyword evidence="5" id="KW-0813">Transport</keyword>
<evidence type="ECO:0000256" key="2">
    <source>
        <dbReference type="ARBA" id="ARBA00005698"/>
    </source>
</evidence>
<feature type="transmembrane region" description="Helical" evidence="16">
    <location>
        <begin position="28"/>
        <end position="46"/>
    </location>
</feature>
<evidence type="ECO:0000256" key="16">
    <source>
        <dbReference type="SAM" id="Phobius"/>
    </source>
</evidence>
<dbReference type="PANTHER" id="PTHR11435">
    <property type="entry name" value="NADH UBIQUINONE OXIDOREDUCTASE SUBUNIT ND6"/>
    <property type="match status" value="1"/>
</dbReference>
<evidence type="ECO:0000256" key="7">
    <source>
        <dbReference type="ARBA" id="ARBA00022692"/>
    </source>
</evidence>
<accession>A0A6C0N8N8</accession>
<evidence type="ECO:0000256" key="8">
    <source>
        <dbReference type="ARBA" id="ARBA00022967"/>
    </source>
</evidence>
<evidence type="ECO:0000256" key="12">
    <source>
        <dbReference type="ARBA" id="ARBA00023128"/>
    </source>
</evidence>
<gene>
    <name evidence="17" type="primary">ND6</name>
</gene>
<evidence type="ECO:0000256" key="11">
    <source>
        <dbReference type="ARBA" id="ARBA00023027"/>
    </source>
</evidence>
<sequence length="175" mass="20812">MDIKFIFSMILLSISFIMMFIKHPLSMGLLILLQTVFFCLLSGMMIKTYWFSYILFLTFMGGLLVLFIYLCSVASNDMFKYSMKLNLIILFFFITFTFMSLMFNDLNWMNMFINSEMLNFNNMNLFMNEENKLSLFKLYDNQIMLMLMLIIYLFVTLVAIVKITNIYLGPLRSSY</sequence>
<comment type="subcellular location">
    <subcellularLocation>
        <location evidence="1">Mitochondrion membrane</location>
        <topology evidence="1">Multi-pass membrane protein</topology>
    </subcellularLocation>
</comment>
<keyword evidence="10 16" id="KW-1133">Transmembrane helix</keyword>
<feature type="transmembrane region" description="Helical" evidence="16">
    <location>
        <begin position="85"/>
        <end position="103"/>
    </location>
</feature>
<dbReference type="GO" id="GO:0031966">
    <property type="term" value="C:mitochondrial membrane"/>
    <property type="evidence" value="ECO:0007669"/>
    <property type="project" value="UniProtKB-SubCell"/>
</dbReference>
<evidence type="ECO:0000256" key="15">
    <source>
        <dbReference type="ARBA" id="ARBA00049551"/>
    </source>
</evidence>
<feature type="transmembrane region" description="Helical" evidence="16">
    <location>
        <begin position="143"/>
        <end position="168"/>
    </location>
</feature>
<organism evidence="17">
    <name type="scientific">Choreutis emplecta</name>
    <dbReference type="NCBI Taxonomy" id="1555613"/>
    <lineage>
        <taxon>Eukaryota</taxon>
        <taxon>Metazoa</taxon>
        <taxon>Ecdysozoa</taxon>
        <taxon>Arthropoda</taxon>
        <taxon>Hexapoda</taxon>
        <taxon>Insecta</taxon>
        <taxon>Pterygota</taxon>
        <taxon>Neoptera</taxon>
        <taxon>Endopterygota</taxon>
        <taxon>Lepidoptera</taxon>
        <taxon>Glossata</taxon>
        <taxon>Ditrysia</taxon>
        <taxon>Sesioidea</taxon>
        <taxon>Choreutidae</taxon>
        <taxon>Choreutinae</taxon>
        <taxon>Choreutis</taxon>
    </lineage>
</organism>
<reference evidence="17" key="1">
    <citation type="journal article" date="2019" name="Orient Insects">
        <title>First mitochondrial genome of the superfamily Choreutoidea and its phylogenetic implications.</title>
        <authorList>
            <person name="Zhang H.-L."/>
            <person name="Zhou F."/>
            <person name="Zhang D.-X."/>
        </authorList>
    </citation>
    <scope>NUCLEOTIDE SEQUENCE</scope>
</reference>
<comment type="similarity">
    <text evidence="2">Belongs to the complex I subunit 6 family.</text>
</comment>
<evidence type="ECO:0000256" key="4">
    <source>
        <dbReference type="ARBA" id="ARBA00021095"/>
    </source>
</evidence>
<keyword evidence="7 16" id="KW-0812">Transmembrane</keyword>
<keyword evidence="8" id="KW-1278">Translocase</keyword>
<evidence type="ECO:0000313" key="17">
    <source>
        <dbReference type="EMBL" id="QHW07038.1"/>
    </source>
</evidence>
<evidence type="ECO:0000256" key="13">
    <source>
        <dbReference type="ARBA" id="ARBA00023136"/>
    </source>
</evidence>
<comment type="catalytic activity">
    <reaction evidence="15">
        <text>a ubiquinone + NADH + 5 H(+)(in) = a ubiquinol + NAD(+) + 4 H(+)(out)</text>
        <dbReference type="Rhea" id="RHEA:29091"/>
        <dbReference type="Rhea" id="RHEA-COMP:9565"/>
        <dbReference type="Rhea" id="RHEA-COMP:9566"/>
        <dbReference type="ChEBI" id="CHEBI:15378"/>
        <dbReference type="ChEBI" id="CHEBI:16389"/>
        <dbReference type="ChEBI" id="CHEBI:17976"/>
        <dbReference type="ChEBI" id="CHEBI:57540"/>
        <dbReference type="ChEBI" id="CHEBI:57945"/>
        <dbReference type="EC" id="7.1.1.2"/>
    </reaction>
</comment>
<dbReference type="InterPro" id="IPR050269">
    <property type="entry name" value="ComplexI_Subunit6"/>
</dbReference>
<evidence type="ECO:0000256" key="9">
    <source>
        <dbReference type="ARBA" id="ARBA00022982"/>
    </source>
</evidence>
<evidence type="ECO:0000256" key="10">
    <source>
        <dbReference type="ARBA" id="ARBA00022989"/>
    </source>
</evidence>
<keyword evidence="9" id="KW-0249">Electron transport</keyword>
<dbReference type="EC" id="7.1.1.2" evidence="3"/>
<keyword evidence="11" id="KW-0520">NAD</keyword>
<evidence type="ECO:0000256" key="14">
    <source>
        <dbReference type="ARBA" id="ARBA00031019"/>
    </source>
</evidence>
<keyword evidence="13 16" id="KW-0472">Membrane</keyword>
<evidence type="ECO:0000256" key="1">
    <source>
        <dbReference type="ARBA" id="ARBA00004225"/>
    </source>
</evidence>
<protein>
    <recommendedName>
        <fullName evidence="4">NADH-ubiquinone oxidoreductase chain 6</fullName>
        <ecNumber evidence="3">7.1.1.2</ecNumber>
    </recommendedName>
    <alternativeName>
        <fullName evidence="14">NADH dehydrogenase subunit 6</fullName>
    </alternativeName>
</protein>
<keyword evidence="6" id="KW-0679">Respiratory chain</keyword>
<proteinExistence type="inferred from homology"/>
<feature type="transmembrane region" description="Helical" evidence="16">
    <location>
        <begin position="6"/>
        <end position="21"/>
    </location>
</feature>
<evidence type="ECO:0000256" key="3">
    <source>
        <dbReference type="ARBA" id="ARBA00012944"/>
    </source>
</evidence>
<dbReference type="EMBL" id="MG581932">
    <property type="protein sequence ID" value="QHW07038.1"/>
    <property type="molecule type" value="Genomic_DNA"/>
</dbReference>
<name>A0A6C0N8N8_9NEOP</name>
<dbReference type="GO" id="GO:0008137">
    <property type="term" value="F:NADH dehydrogenase (ubiquinone) activity"/>
    <property type="evidence" value="ECO:0007669"/>
    <property type="project" value="UniProtKB-EC"/>
</dbReference>
<dbReference type="PANTHER" id="PTHR11435:SF1">
    <property type="entry name" value="NADH-UBIQUINONE OXIDOREDUCTASE CHAIN 6"/>
    <property type="match status" value="1"/>
</dbReference>
<dbReference type="AlphaFoldDB" id="A0A6C0N8N8"/>
<evidence type="ECO:0000256" key="5">
    <source>
        <dbReference type="ARBA" id="ARBA00022448"/>
    </source>
</evidence>
<geneLocation type="mitochondrion" evidence="17"/>